<proteinExistence type="predicted"/>
<name>A0ABZ2C7N6_9BACI</name>
<feature type="chain" id="PRO_5046528081" evidence="2">
    <location>
        <begin position="22"/>
        <end position="189"/>
    </location>
</feature>
<evidence type="ECO:0000256" key="2">
    <source>
        <dbReference type="SAM" id="SignalP"/>
    </source>
</evidence>
<keyword evidence="2" id="KW-0732">Signal</keyword>
<evidence type="ECO:0000256" key="1">
    <source>
        <dbReference type="SAM" id="MobiDB-lite"/>
    </source>
</evidence>
<accession>A0ABZ2C7N6</accession>
<feature type="region of interest" description="Disordered" evidence="1">
    <location>
        <begin position="38"/>
        <end position="59"/>
    </location>
</feature>
<reference evidence="3 4" key="1">
    <citation type="submission" date="2023-10" db="EMBL/GenBank/DDBJ databases">
        <title>Niallia locisalis sp.nov. isolated from a salt pond sample.</title>
        <authorList>
            <person name="Li X.-J."/>
            <person name="Dong L."/>
        </authorList>
    </citation>
    <scope>NUCLEOTIDE SEQUENCE [LARGE SCALE GENOMIC DNA]</scope>
    <source>
        <strain evidence="3 4">DSM 29761</strain>
    </source>
</reference>
<feature type="signal peptide" evidence="2">
    <location>
        <begin position="1"/>
        <end position="21"/>
    </location>
</feature>
<organism evidence="3 4">
    <name type="scientific">Niallia oryzisoli</name>
    <dbReference type="NCBI Taxonomy" id="1737571"/>
    <lineage>
        <taxon>Bacteria</taxon>
        <taxon>Bacillati</taxon>
        <taxon>Bacillota</taxon>
        <taxon>Bacilli</taxon>
        <taxon>Bacillales</taxon>
        <taxon>Bacillaceae</taxon>
        <taxon>Niallia</taxon>
    </lineage>
</organism>
<evidence type="ECO:0000313" key="4">
    <source>
        <dbReference type="Proteomes" id="UP001357223"/>
    </source>
</evidence>
<keyword evidence="4" id="KW-1185">Reference proteome</keyword>
<dbReference type="EMBL" id="CP137640">
    <property type="protein sequence ID" value="WVX78863.1"/>
    <property type="molecule type" value="Genomic_DNA"/>
</dbReference>
<evidence type="ECO:0000313" key="3">
    <source>
        <dbReference type="EMBL" id="WVX78863.1"/>
    </source>
</evidence>
<dbReference type="Proteomes" id="UP001357223">
    <property type="component" value="Chromosome"/>
</dbReference>
<protein>
    <submittedName>
        <fullName evidence="3">Uncharacterized protein</fullName>
    </submittedName>
</protein>
<sequence length="189" mass="21651">MGLFFKRYWGLLTFGSCLVIAAGVWAAAAKMNQTTQTTVNQPKGQAALTSGEEKKPENSVEIDSEPYVSQSEFIQKGHQFYNDTAGWGRIEALNWEDQQKFAQLLLTSLNEIEEKESLQMDFNHIQSLATFIVENKKAKEHVLLLHRIFHDLDIDFNQYENEDYFDVTHYGEGKKMKEVVKHIESNSGV</sequence>
<dbReference type="RefSeq" id="WP_338447797.1">
    <property type="nucleotide sequence ID" value="NZ_CP137640.1"/>
</dbReference>
<gene>
    <name evidence="3" type="ORF">R4Z09_16250</name>
</gene>